<sequence length="123" mass="13896">MESFEEARGKVEESRTLEAVIDSNEEIKIDRFIREIKMGGSDSRRKAGVAVKIPVVKLSKSRSMGVLHSPQLLRYNNNRGFGLEMESTVLDSREVEASMSKLLIGLDEKSEREMQEKPLVSII</sequence>
<evidence type="ECO:0000313" key="1">
    <source>
        <dbReference type="EMBL" id="KAF2291607.1"/>
    </source>
</evidence>
<dbReference type="EMBL" id="JAAGAX010000015">
    <property type="protein sequence ID" value="KAF2291607.1"/>
    <property type="molecule type" value="Genomic_DNA"/>
</dbReference>
<dbReference type="Proteomes" id="UP000467840">
    <property type="component" value="Chromosome 2"/>
</dbReference>
<proteinExistence type="predicted"/>
<comment type="caution">
    <text evidence="1">The sequence shown here is derived from an EMBL/GenBank/DDBJ whole genome shotgun (WGS) entry which is preliminary data.</text>
</comment>
<dbReference type="AlphaFoldDB" id="A0A6A6KSK2"/>
<gene>
    <name evidence="1" type="ORF">GH714_026122</name>
</gene>
<name>A0A6A6KSK2_HEVBR</name>
<reference evidence="1 2" key="1">
    <citation type="journal article" date="2020" name="Mol. Plant">
        <title>The Chromosome-Based Rubber Tree Genome Provides New Insights into Spurge Genome Evolution and Rubber Biosynthesis.</title>
        <authorList>
            <person name="Liu J."/>
            <person name="Shi C."/>
            <person name="Shi C.C."/>
            <person name="Li W."/>
            <person name="Zhang Q.J."/>
            <person name="Zhang Y."/>
            <person name="Li K."/>
            <person name="Lu H.F."/>
            <person name="Shi C."/>
            <person name="Zhu S.T."/>
            <person name="Xiao Z.Y."/>
            <person name="Nan H."/>
            <person name="Yue Y."/>
            <person name="Zhu X.G."/>
            <person name="Wu Y."/>
            <person name="Hong X.N."/>
            <person name="Fan G.Y."/>
            <person name="Tong Y."/>
            <person name="Zhang D."/>
            <person name="Mao C.L."/>
            <person name="Liu Y.L."/>
            <person name="Hao S.J."/>
            <person name="Liu W.Q."/>
            <person name="Lv M.Q."/>
            <person name="Zhang H.B."/>
            <person name="Liu Y."/>
            <person name="Hu-Tang G.R."/>
            <person name="Wang J.P."/>
            <person name="Wang J.H."/>
            <person name="Sun Y.H."/>
            <person name="Ni S.B."/>
            <person name="Chen W.B."/>
            <person name="Zhang X.C."/>
            <person name="Jiao Y.N."/>
            <person name="Eichler E.E."/>
            <person name="Li G.H."/>
            <person name="Liu X."/>
            <person name="Gao L.Z."/>
        </authorList>
    </citation>
    <scope>NUCLEOTIDE SEQUENCE [LARGE SCALE GENOMIC DNA]</scope>
    <source>
        <strain evidence="2">cv. GT1</strain>
        <tissue evidence="1">Leaf</tissue>
    </source>
</reference>
<evidence type="ECO:0000313" key="2">
    <source>
        <dbReference type="Proteomes" id="UP000467840"/>
    </source>
</evidence>
<organism evidence="1 2">
    <name type="scientific">Hevea brasiliensis</name>
    <name type="common">Para rubber tree</name>
    <name type="synonym">Siphonia brasiliensis</name>
    <dbReference type="NCBI Taxonomy" id="3981"/>
    <lineage>
        <taxon>Eukaryota</taxon>
        <taxon>Viridiplantae</taxon>
        <taxon>Streptophyta</taxon>
        <taxon>Embryophyta</taxon>
        <taxon>Tracheophyta</taxon>
        <taxon>Spermatophyta</taxon>
        <taxon>Magnoliopsida</taxon>
        <taxon>eudicotyledons</taxon>
        <taxon>Gunneridae</taxon>
        <taxon>Pentapetalae</taxon>
        <taxon>rosids</taxon>
        <taxon>fabids</taxon>
        <taxon>Malpighiales</taxon>
        <taxon>Euphorbiaceae</taxon>
        <taxon>Crotonoideae</taxon>
        <taxon>Micrandreae</taxon>
        <taxon>Hevea</taxon>
    </lineage>
</organism>
<protein>
    <submittedName>
        <fullName evidence="1">Uncharacterized protein</fullName>
    </submittedName>
</protein>
<keyword evidence="2" id="KW-1185">Reference proteome</keyword>
<accession>A0A6A6KSK2</accession>